<accession>A0A645CAT1</accession>
<comment type="caution">
    <text evidence="2">The sequence shown here is derived from an EMBL/GenBank/DDBJ whole genome shotgun (WGS) entry which is preliminary data.</text>
</comment>
<proteinExistence type="predicted"/>
<feature type="region of interest" description="Disordered" evidence="1">
    <location>
        <begin position="70"/>
        <end position="92"/>
    </location>
</feature>
<feature type="compositionally biased region" description="Basic and acidic residues" evidence="1">
    <location>
        <begin position="159"/>
        <end position="179"/>
    </location>
</feature>
<gene>
    <name evidence="2" type="ORF">SDC9_121028</name>
</gene>
<organism evidence="2">
    <name type="scientific">bioreactor metagenome</name>
    <dbReference type="NCBI Taxonomy" id="1076179"/>
    <lineage>
        <taxon>unclassified sequences</taxon>
        <taxon>metagenomes</taxon>
        <taxon>ecological metagenomes</taxon>
    </lineage>
</organism>
<protein>
    <submittedName>
        <fullName evidence="2">Uncharacterized protein</fullName>
    </submittedName>
</protein>
<feature type="compositionally biased region" description="Basic and acidic residues" evidence="1">
    <location>
        <begin position="188"/>
        <end position="201"/>
    </location>
</feature>
<dbReference type="EMBL" id="VSSQ01025717">
    <property type="protein sequence ID" value="MPM74043.1"/>
    <property type="molecule type" value="Genomic_DNA"/>
</dbReference>
<name>A0A645CAT1_9ZZZZ</name>
<evidence type="ECO:0000313" key="2">
    <source>
        <dbReference type="EMBL" id="MPM74043.1"/>
    </source>
</evidence>
<evidence type="ECO:0000256" key="1">
    <source>
        <dbReference type="SAM" id="MobiDB-lite"/>
    </source>
</evidence>
<sequence>MPLKPFPHAFKLRRRQLRAGGPVGQRIPTVRQVIGQRADVVADGGAVPHRTQNAWHFFIIAADMKGDDGDCRREQQACPEKSPAGDPVEKGMHGNVPEYPEITEQHRNVKKVKQVLRRKKGEYRLRDLSHLRGKPEVVKGKEVRIVAHVQNVGYHQRRQHEIQQQRKREASPVPEERRGKDQRRRDRQRGGDGKRHARDRP</sequence>
<reference evidence="2" key="1">
    <citation type="submission" date="2019-08" db="EMBL/GenBank/DDBJ databases">
        <authorList>
            <person name="Kucharzyk K."/>
            <person name="Murdoch R.W."/>
            <person name="Higgins S."/>
            <person name="Loffler F."/>
        </authorList>
    </citation>
    <scope>NUCLEOTIDE SEQUENCE</scope>
</reference>
<dbReference type="AlphaFoldDB" id="A0A645CAT1"/>
<feature type="region of interest" description="Disordered" evidence="1">
    <location>
        <begin position="154"/>
        <end position="201"/>
    </location>
</feature>